<proteinExistence type="inferred from homology"/>
<dbReference type="OrthoDB" id="9804001at2"/>
<feature type="transmembrane region" description="Helical" evidence="6">
    <location>
        <begin position="21"/>
        <end position="43"/>
    </location>
</feature>
<dbReference type="InterPro" id="IPR000412">
    <property type="entry name" value="ABC_2_transport"/>
</dbReference>
<evidence type="ECO:0000256" key="6">
    <source>
        <dbReference type="RuleBase" id="RU361157"/>
    </source>
</evidence>
<comment type="subcellular location">
    <subcellularLocation>
        <location evidence="6">Cell inner membrane</location>
        <topology evidence="6">Multi-pass membrane protein</topology>
    </subcellularLocation>
    <subcellularLocation>
        <location evidence="1">Membrane</location>
        <topology evidence="1">Multi-pass membrane protein</topology>
    </subcellularLocation>
</comment>
<keyword evidence="3 6" id="KW-0812">Transmembrane</keyword>
<feature type="transmembrane region" description="Helical" evidence="6">
    <location>
        <begin position="229"/>
        <end position="251"/>
    </location>
</feature>
<dbReference type="AlphaFoldDB" id="A0A432XUZ3"/>
<evidence type="ECO:0000313" key="8">
    <source>
        <dbReference type="EMBL" id="RUO52424.1"/>
    </source>
</evidence>
<feature type="transmembrane region" description="Helical" evidence="6">
    <location>
        <begin position="178"/>
        <end position="201"/>
    </location>
</feature>
<evidence type="ECO:0000259" key="7">
    <source>
        <dbReference type="PROSITE" id="PS51012"/>
    </source>
</evidence>
<evidence type="ECO:0000256" key="1">
    <source>
        <dbReference type="ARBA" id="ARBA00004141"/>
    </source>
</evidence>
<name>A0A432XUZ3_9GAMM</name>
<feature type="transmembrane region" description="Helical" evidence="6">
    <location>
        <begin position="63"/>
        <end position="86"/>
    </location>
</feature>
<dbReference type="Proteomes" id="UP000287649">
    <property type="component" value="Unassembled WGS sequence"/>
</dbReference>
<feature type="transmembrane region" description="Helical" evidence="6">
    <location>
        <begin position="139"/>
        <end position="166"/>
    </location>
</feature>
<gene>
    <name evidence="8" type="ORF">CWI70_11955</name>
</gene>
<keyword evidence="4 6" id="KW-1133">Transmembrane helix</keyword>
<keyword evidence="5 6" id="KW-0472">Membrane</keyword>
<dbReference type="NCBIfam" id="NF011648">
    <property type="entry name" value="PRK15066.1"/>
    <property type="match status" value="1"/>
</dbReference>
<keyword evidence="9" id="KW-1185">Reference proteome</keyword>
<comment type="caution">
    <text evidence="8">The sequence shown here is derived from an EMBL/GenBank/DDBJ whole genome shotgun (WGS) entry which is preliminary data.</text>
</comment>
<organism evidence="8 9">
    <name type="scientific">Pseudidiomarina homiensis</name>
    <dbReference type="NCBI Taxonomy" id="364198"/>
    <lineage>
        <taxon>Bacteria</taxon>
        <taxon>Pseudomonadati</taxon>
        <taxon>Pseudomonadota</taxon>
        <taxon>Gammaproteobacteria</taxon>
        <taxon>Alteromonadales</taxon>
        <taxon>Idiomarinaceae</taxon>
        <taxon>Pseudidiomarina</taxon>
    </lineage>
</organism>
<keyword evidence="6" id="KW-1003">Cell membrane</keyword>
<keyword evidence="6" id="KW-0813">Transport</keyword>
<dbReference type="PIRSF" id="PIRSF006648">
    <property type="entry name" value="DrrB"/>
    <property type="match status" value="1"/>
</dbReference>
<dbReference type="GO" id="GO:0043190">
    <property type="term" value="C:ATP-binding cassette (ABC) transporter complex"/>
    <property type="evidence" value="ECO:0007669"/>
    <property type="project" value="InterPro"/>
</dbReference>
<protein>
    <recommendedName>
        <fullName evidence="6">Transport permease protein</fullName>
    </recommendedName>
</protein>
<accession>A0A432XUZ3</accession>
<feature type="transmembrane region" description="Helical" evidence="6">
    <location>
        <begin position="106"/>
        <end position="133"/>
    </location>
</feature>
<dbReference type="GO" id="GO:0140359">
    <property type="term" value="F:ABC-type transporter activity"/>
    <property type="evidence" value="ECO:0007669"/>
    <property type="project" value="InterPro"/>
</dbReference>
<dbReference type="PRINTS" id="PR00164">
    <property type="entry name" value="ABC2TRNSPORT"/>
</dbReference>
<evidence type="ECO:0000256" key="4">
    <source>
        <dbReference type="ARBA" id="ARBA00022989"/>
    </source>
</evidence>
<dbReference type="PANTHER" id="PTHR43332:SF2">
    <property type="entry name" value="INNER MEMBRANE TRANSPORT PERMEASE YADH"/>
    <property type="match status" value="1"/>
</dbReference>
<evidence type="ECO:0000256" key="5">
    <source>
        <dbReference type="ARBA" id="ARBA00023136"/>
    </source>
</evidence>
<evidence type="ECO:0000256" key="3">
    <source>
        <dbReference type="ARBA" id="ARBA00022692"/>
    </source>
</evidence>
<comment type="similarity">
    <text evidence="2 6">Belongs to the ABC-2 integral membrane protein family.</text>
</comment>
<dbReference type="InterPro" id="IPR013525">
    <property type="entry name" value="ABC2_TM"/>
</dbReference>
<evidence type="ECO:0000313" key="9">
    <source>
        <dbReference type="Proteomes" id="UP000287649"/>
    </source>
</evidence>
<dbReference type="InterPro" id="IPR047817">
    <property type="entry name" value="ABC2_TM_bact-type"/>
</dbReference>
<dbReference type="EMBL" id="PIPX01000003">
    <property type="protein sequence ID" value="RUO52424.1"/>
    <property type="molecule type" value="Genomic_DNA"/>
</dbReference>
<reference evidence="9" key="1">
    <citation type="journal article" date="2018" name="Front. Microbiol.">
        <title>Genome-Based Analysis Reveals the Taxonomy and Diversity of the Family Idiomarinaceae.</title>
        <authorList>
            <person name="Liu Y."/>
            <person name="Lai Q."/>
            <person name="Shao Z."/>
        </authorList>
    </citation>
    <scope>NUCLEOTIDE SEQUENCE [LARGE SCALE GENOMIC DNA]</scope>
    <source>
        <strain evidence="9">PO-M2</strain>
    </source>
</reference>
<dbReference type="PROSITE" id="PS51012">
    <property type="entry name" value="ABC_TM2"/>
    <property type="match status" value="1"/>
</dbReference>
<dbReference type="InterPro" id="IPR052522">
    <property type="entry name" value="ABC-2_transport_permease"/>
</dbReference>
<sequence>MMAASYSFIALKTIWIKECTRFLRIWIQTLVPPAITMTLYFIIFGSIVGERIGDMSGRPYMEFIVPGLIMMSIITNSYSNVASSFFSAKFQRNIEEMLVAPVSTPVIIAGYVGGGLARALIVAVIVTVVSFAFVENVSINHAGILVLTVILTSTLFSLAGLINAVYAKTFDDISIVPTFVLTPLTYLGGVFFSISLLPGVWQTVAQANPILYMVNAFRYGFLGVSDVNVGVALGVIVAFNIGFFLTAYTLLQRGVGIRS</sequence>
<dbReference type="PANTHER" id="PTHR43332">
    <property type="entry name" value="INNER MEMBRANE TRANSPORT PERMEASE YADH-RELATED"/>
    <property type="match status" value="1"/>
</dbReference>
<dbReference type="Pfam" id="PF01061">
    <property type="entry name" value="ABC2_membrane"/>
    <property type="match status" value="1"/>
</dbReference>
<feature type="domain" description="ABC transmembrane type-2" evidence="7">
    <location>
        <begin position="24"/>
        <end position="254"/>
    </location>
</feature>
<evidence type="ECO:0000256" key="2">
    <source>
        <dbReference type="ARBA" id="ARBA00007783"/>
    </source>
</evidence>